<dbReference type="OrthoDB" id="5538558at2759"/>
<dbReference type="InterPro" id="IPR029069">
    <property type="entry name" value="HotDog_dom_sf"/>
</dbReference>
<keyword evidence="3" id="KW-1185">Reference proteome</keyword>
<gene>
    <name evidence="2" type="ORF">FIBSPDRAFT_1054402</name>
</gene>
<dbReference type="PANTHER" id="PTHR31793:SF39">
    <property type="entry name" value="THIOESTERASE_THIOL ESTER DEHYDRASE-ISOMERASE"/>
    <property type="match status" value="1"/>
</dbReference>
<organism evidence="2 3">
    <name type="scientific">Athelia psychrophila</name>
    <dbReference type="NCBI Taxonomy" id="1759441"/>
    <lineage>
        <taxon>Eukaryota</taxon>
        <taxon>Fungi</taxon>
        <taxon>Dikarya</taxon>
        <taxon>Basidiomycota</taxon>
        <taxon>Agaricomycotina</taxon>
        <taxon>Agaricomycetes</taxon>
        <taxon>Agaricomycetidae</taxon>
        <taxon>Atheliales</taxon>
        <taxon>Atheliaceae</taxon>
        <taxon>Athelia</taxon>
    </lineage>
</organism>
<dbReference type="Pfam" id="PF13279">
    <property type="entry name" value="4HBT_2"/>
    <property type="match status" value="1"/>
</dbReference>
<dbReference type="AlphaFoldDB" id="A0A167VDG4"/>
<protein>
    <recommendedName>
        <fullName evidence="4">Thioesterase/thiol ester dehydrase-isomerase</fullName>
    </recommendedName>
</protein>
<dbReference type="Pfam" id="PF12585">
    <property type="entry name" value="DUF3759"/>
    <property type="match status" value="1"/>
</dbReference>
<evidence type="ECO:0000313" key="2">
    <source>
        <dbReference type="EMBL" id="KZP04891.1"/>
    </source>
</evidence>
<evidence type="ECO:0000256" key="1">
    <source>
        <dbReference type="SAM" id="MobiDB-lite"/>
    </source>
</evidence>
<dbReference type="GO" id="GO:0047617">
    <property type="term" value="F:fatty acyl-CoA hydrolase activity"/>
    <property type="evidence" value="ECO:0007669"/>
    <property type="project" value="TreeGrafter"/>
</dbReference>
<dbReference type="Proteomes" id="UP000076532">
    <property type="component" value="Unassembled WGS sequence"/>
</dbReference>
<dbReference type="EMBL" id="KV417880">
    <property type="protein sequence ID" value="KZP04891.1"/>
    <property type="molecule type" value="Genomic_DNA"/>
</dbReference>
<evidence type="ECO:0008006" key="4">
    <source>
        <dbReference type="Google" id="ProtNLM"/>
    </source>
</evidence>
<dbReference type="InterPro" id="IPR022234">
    <property type="entry name" value="DUF3759"/>
</dbReference>
<feature type="region of interest" description="Disordered" evidence="1">
    <location>
        <begin position="80"/>
        <end position="109"/>
    </location>
</feature>
<dbReference type="SUPFAM" id="SSF54637">
    <property type="entry name" value="Thioesterase/thiol ester dehydrase-isomerase"/>
    <property type="match status" value="1"/>
</dbReference>
<dbReference type="STRING" id="436010.A0A167VDG4"/>
<dbReference type="Gene3D" id="3.10.129.10">
    <property type="entry name" value="Hotdog Thioesterase"/>
    <property type="match status" value="1"/>
</dbReference>
<accession>A0A167VDG4</accession>
<reference evidence="2 3" key="1">
    <citation type="journal article" date="2016" name="Mol. Biol. Evol.">
        <title>Comparative Genomics of Early-Diverging Mushroom-Forming Fungi Provides Insights into the Origins of Lignocellulose Decay Capabilities.</title>
        <authorList>
            <person name="Nagy L.G."/>
            <person name="Riley R."/>
            <person name="Tritt A."/>
            <person name="Adam C."/>
            <person name="Daum C."/>
            <person name="Floudas D."/>
            <person name="Sun H."/>
            <person name="Yadav J.S."/>
            <person name="Pangilinan J."/>
            <person name="Larsson K.H."/>
            <person name="Matsuura K."/>
            <person name="Barry K."/>
            <person name="Labutti K."/>
            <person name="Kuo R."/>
            <person name="Ohm R.A."/>
            <person name="Bhattacharya S.S."/>
            <person name="Shirouzu T."/>
            <person name="Yoshinaga Y."/>
            <person name="Martin F.M."/>
            <person name="Grigoriev I.V."/>
            <person name="Hibbett D.S."/>
        </authorList>
    </citation>
    <scope>NUCLEOTIDE SEQUENCE [LARGE SCALE GENOMIC DNA]</scope>
    <source>
        <strain evidence="2 3">CBS 109695</strain>
    </source>
</reference>
<dbReference type="PANTHER" id="PTHR31793">
    <property type="entry name" value="4-HYDROXYBENZOYL-COA THIOESTERASE FAMILY MEMBER"/>
    <property type="match status" value="1"/>
</dbReference>
<proteinExistence type="predicted"/>
<dbReference type="CDD" id="cd00586">
    <property type="entry name" value="4HBT"/>
    <property type="match status" value="1"/>
</dbReference>
<sequence length="296" mass="32270">MCPHHLYLVGYWIGAHPTEDAKMRKQPLGSAAAFEAAGAYKHHVAANGKPPSDTEAKKLLAGFAGAVVDRGALQAAFRDPTSPYHIQPGTQGPASPDEPPPHSHLPLEFTSASEPLSPAADAIALARTKLIELGYDPTSFWEQPIVWGHHDAFQHVNNVHYVRFFESSRMQWLASVGHEIGGAAAADDMLRSGDVGVILKSISVRYRRTVTYPDTLLIAHAPHIPAAHHSTSLAHPTPLAHTQFGLRAVAWSYAQGCVVAESDSELVWYDHDKLSKCDPGEGRRAVVQRRIREKTD</sequence>
<name>A0A167VDG4_9AGAM</name>
<dbReference type="InterPro" id="IPR050563">
    <property type="entry name" value="4-hydroxybenzoyl-CoA_TE"/>
</dbReference>
<evidence type="ECO:0000313" key="3">
    <source>
        <dbReference type="Proteomes" id="UP000076532"/>
    </source>
</evidence>